<evidence type="ECO:0000313" key="2">
    <source>
        <dbReference type="Proteomes" id="UP000552560"/>
    </source>
</evidence>
<dbReference type="AlphaFoldDB" id="A0A7Y0ZV80"/>
<organism evidence="1 2">
    <name type="scientific">Pseudomonas veronii</name>
    <dbReference type="NCBI Taxonomy" id="76761"/>
    <lineage>
        <taxon>Bacteria</taxon>
        <taxon>Pseudomonadati</taxon>
        <taxon>Pseudomonadota</taxon>
        <taxon>Gammaproteobacteria</taxon>
        <taxon>Pseudomonadales</taxon>
        <taxon>Pseudomonadaceae</taxon>
        <taxon>Pseudomonas</taxon>
    </lineage>
</organism>
<dbReference type="GO" id="GO:0044659">
    <property type="term" value="P:viral release from host cell by cytolysis"/>
    <property type="evidence" value="ECO:0007669"/>
    <property type="project" value="InterPro"/>
</dbReference>
<dbReference type="Pfam" id="PF03245">
    <property type="entry name" value="Phage_lysis"/>
    <property type="match status" value="1"/>
</dbReference>
<dbReference type="Proteomes" id="UP000552560">
    <property type="component" value="Unassembled WGS sequence"/>
</dbReference>
<protein>
    <submittedName>
        <fullName evidence="1">Uncharacterized protein</fullName>
    </submittedName>
</protein>
<name>A0A7Y0ZV80_PSEVE</name>
<dbReference type="InterPro" id="IPR004929">
    <property type="entry name" value="I-spanin"/>
</dbReference>
<comment type="caution">
    <text evidence="1">The sequence shown here is derived from an EMBL/GenBank/DDBJ whole genome shotgun (WGS) entry which is preliminary data.</text>
</comment>
<proteinExistence type="predicted"/>
<evidence type="ECO:0000313" key="1">
    <source>
        <dbReference type="EMBL" id="NMX98680.1"/>
    </source>
</evidence>
<sequence length="100" mass="10585">MLCAFQIIILSDGYLDVRIWRWKKQRAAAADSTRRLVITGICRSGGGDVPSPSVASSLGDASTVELCAAAGSTVFHIRAGIIADQAALKALQSYVMSVCR</sequence>
<accession>A0A7Y0ZV80</accession>
<dbReference type="EMBL" id="JAAQWE010000018">
    <property type="protein sequence ID" value="NMX98680.1"/>
    <property type="molecule type" value="Genomic_DNA"/>
</dbReference>
<gene>
    <name evidence="1" type="ORF">HBO43_18960</name>
</gene>
<reference evidence="1 2" key="1">
    <citation type="journal article" date="2020" name="Front. Microbiol.">
        <title>Genetic Organization of the aprX-lipA2 Operon Affects the Proteolytic Potential of Pseudomonas Species in Milk.</title>
        <authorList>
            <person name="Maier C."/>
            <person name="Huptas C."/>
            <person name="von Neubeck M."/>
            <person name="Scherer S."/>
            <person name="Wenning M."/>
            <person name="Lucking G."/>
        </authorList>
    </citation>
    <scope>NUCLEOTIDE SEQUENCE [LARGE SCALE GENOMIC DNA]</scope>
    <source>
        <strain evidence="1 2">WS 4671</strain>
    </source>
</reference>